<reference evidence="12 13" key="1">
    <citation type="submission" date="2019-02" db="EMBL/GenBank/DDBJ databases">
        <title>Deep-cultivation of Planctomycetes and their phenomic and genomic characterization uncovers novel biology.</title>
        <authorList>
            <person name="Wiegand S."/>
            <person name="Jogler M."/>
            <person name="Boedeker C."/>
            <person name="Pinto D."/>
            <person name="Vollmers J."/>
            <person name="Rivas-Marin E."/>
            <person name="Kohn T."/>
            <person name="Peeters S.H."/>
            <person name="Heuer A."/>
            <person name="Rast P."/>
            <person name="Oberbeckmann S."/>
            <person name="Bunk B."/>
            <person name="Jeske O."/>
            <person name="Meyerdierks A."/>
            <person name="Storesund J.E."/>
            <person name="Kallscheuer N."/>
            <person name="Luecker S."/>
            <person name="Lage O.M."/>
            <person name="Pohl T."/>
            <person name="Merkel B.J."/>
            <person name="Hornburger P."/>
            <person name="Mueller R.-W."/>
            <person name="Bruemmer F."/>
            <person name="Labrenz M."/>
            <person name="Spormann A.M."/>
            <person name="Op Den Camp H."/>
            <person name="Overmann J."/>
            <person name="Amann R."/>
            <person name="Jetten M.S.M."/>
            <person name="Mascher T."/>
            <person name="Medema M.H."/>
            <person name="Devos D.P."/>
            <person name="Kaster A.-K."/>
            <person name="Ovreas L."/>
            <person name="Rohde M."/>
            <person name="Galperin M.Y."/>
            <person name="Jogler C."/>
        </authorList>
    </citation>
    <scope>NUCLEOTIDE SEQUENCE [LARGE SCALE GENOMIC DNA]</scope>
    <source>
        <strain evidence="12 13">Pla108</strain>
    </source>
</reference>
<name>A0A5C6AIA6_9BACT</name>
<dbReference type="InterPro" id="IPR036188">
    <property type="entry name" value="FAD/NAD-bd_sf"/>
</dbReference>
<keyword evidence="13" id="KW-1185">Reference proteome</keyword>
<feature type="transmembrane region" description="Helical" evidence="9">
    <location>
        <begin position="385"/>
        <end position="405"/>
    </location>
</feature>
<evidence type="ECO:0000313" key="13">
    <source>
        <dbReference type="Proteomes" id="UP000317421"/>
    </source>
</evidence>
<evidence type="ECO:0000256" key="2">
    <source>
        <dbReference type="ARBA" id="ARBA00012637"/>
    </source>
</evidence>
<keyword evidence="9" id="KW-1133">Transmembrane helix</keyword>
<organism evidence="12 13">
    <name type="scientific">Botrimarina colliarenosi</name>
    <dbReference type="NCBI Taxonomy" id="2528001"/>
    <lineage>
        <taxon>Bacteria</taxon>
        <taxon>Pseudomonadati</taxon>
        <taxon>Planctomycetota</taxon>
        <taxon>Planctomycetia</taxon>
        <taxon>Pirellulales</taxon>
        <taxon>Lacipirellulaceae</taxon>
        <taxon>Botrimarina</taxon>
    </lineage>
</organism>
<feature type="domain" description="External alternative NADH-ubiquinone oxidoreductase-like C-terminal" evidence="11">
    <location>
        <begin position="366"/>
        <end position="419"/>
    </location>
</feature>
<dbReference type="PRINTS" id="PR00368">
    <property type="entry name" value="FADPNR"/>
</dbReference>
<accession>A0A5C6AIA6</accession>
<dbReference type="PRINTS" id="PR00411">
    <property type="entry name" value="PNDRDTASEI"/>
</dbReference>
<dbReference type="Proteomes" id="UP000317421">
    <property type="component" value="Unassembled WGS sequence"/>
</dbReference>
<evidence type="ECO:0000256" key="9">
    <source>
        <dbReference type="SAM" id="Phobius"/>
    </source>
</evidence>
<proteinExistence type="inferred from homology"/>
<dbReference type="InterPro" id="IPR054585">
    <property type="entry name" value="NDH2-like_C"/>
</dbReference>
<dbReference type="PANTHER" id="PTHR43706">
    <property type="entry name" value="NADH DEHYDROGENASE"/>
    <property type="match status" value="1"/>
</dbReference>
<dbReference type="EC" id="1.6.5.9" evidence="2"/>
<dbReference type="AlphaFoldDB" id="A0A5C6AIA6"/>
<evidence type="ECO:0000256" key="4">
    <source>
        <dbReference type="ARBA" id="ARBA00022827"/>
    </source>
</evidence>
<evidence type="ECO:0000256" key="1">
    <source>
        <dbReference type="ARBA" id="ARBA00005272"/>
    </source>
</evidence>
<comment type="catalytic activity">
    <reaction evidence="8">
        <text>a quinone + NADH + H(+) = a quinol + NAD(+)</text>
        <dbReference type="Rhea" id="RHEA:46160"/>
        <dbReference type="ChEBI" id="CHEBI:15378"/>
        <dbReference type="ChEBI" id="CHEBI:24646"/>
        <dbReference type="ChEBI" id="CHEBI:57540"/>
        <dbReference type="ChEBI" id="CHEBI:57945"/>
        <dbReference type="ChEBI" id="CHEBI:132124"/>
        <dbReference type="EC" id="1.6.5.9"/>
    </reaction>
</comment>
<comment type="caution">
    <text evidence="12">The sequence shown here is derived from an EMBL/GenBank/DDBJ whole genome shotgun (WGS) entry which is preliminary data.</text>
</comment>
<keyword evidence="5" id="KW-0809">Transit peptide</keyword>
<evidence type="ECO:0000256" key="6">
    <source>
        <dbReference type="ARBA" id="ARBA00023002"/>
    </source>
</evidence>
<dbReference type="EMBL" id="SJPR01000001">
    <property type="protein sequence ID" value="TWT99150.1"/>
    <property type="molecule type" value="Genomic_DNA"/>
</dbReference>
<evidence type="ECO:0000256" key="5">
    <source>
        <dbReference type="ARBA" id="ARBA00022946"/>
    </source>
</evidence>
<evidence type="ECO:0000256" key="3">
    <source>
        <dbReference type="ARBA" id="ARBA00022630"/>
    </source>
</evidence>
<comment type="similarity">
    <text evidence="1">Belongs to the NADH dehydrogenase family.</text>
</comment>
<evidence type="ECO:0000259" key="10">
    <source>
        <dbReference type="Pfam" id="PF07992"/>
    </source>
</evidence>
<evidence type="ECO:0000256" key="8">
    <source>
        <dbReference type="ARBA" id="ARBA00047599"/>
    </source>
</evidence>
<feature type="domain" description="FAD/NAD(P)-binding" evidence="10">
    <location>
        <begin position="12"/>
        <end position="337"/>
    </location>
</feature>
<dbReference type="SUPFAM" id="SSF51905">
    <property type="entry name" value="FAD/NAD(P)-binding domain"/>
    <property type="match status" value="2"/>
</dbReference>
<evidence type="ECO:0000256" key="7">
    <source>
        <dbReference type="ARBA" id="ARBA00023027"/>
    </source>
</evidence>
<dbReference type="InterPro" id="IPR045024">
    <property type="entry name" value="NDH-2"/>
</dbReference>
<keyword evidence="3" id="KW-0285">Flavoprotein</keyword>
<dbReference type="Gene3D" id="3.50.50.100">
    <property type="match status" value="1"/>
</dbReference>
<sequence>MTRVANQAEPTRVVILGGGFGGLHAAQSLRNAPVQVTLIDRANYHLFQPLLYQVATGSLSPANIAAPLRSVLRRQKNVTVLQAEVTDFDLDAKRVLLREGDSLPYDVLIVAAGATHSYFGHNEWEGLAPGLKTIEDATQIRADVLSAFERAERTDDPVARARLLTFVVVGGGPTGVELAGALSELSRHALKNDFRRIESESARIVLIDAGDRVLSGFAEELSAKAAGFLDRLDVSVRTGWLVTEITPTEVTIRHGEQTETLATETVLWAAGVLASPLANRLADATGLTVDRAGRLAVTPTLHLPGHEDIFVIGDMASCAGEAGRPLPGVAPVAIQQGQYAAKTIRRRLAAAAAGSIAKPFRYRDYGSMATVGRSAAVASIGGYHFAGYVAWLIWLFVHLMQLVSFQNRLLVLFQWAWNYVTHGRSARLITGNRHAETPAE</sequence>
<evidence type="ECO:0000313" key="12">
    <source>
        <dbReference type="EMBL" id="TWT99150.1"/>
    </source>
</evidence>
<keyword evidence="9" id="KW-0812">Transmembrane</keyword>
<dbReference type="Pfam" id="PF22366">
    <property type="entry name" value="NDH2_C"/>
    <property type="match status" value="1"/>
</dbReference>
<protein>
    <recommendedName>
        <fullName evidence="2">NADH:ubiquinone reductase (non-electrogenic)</fullName>
        <ecNumber evidence="2">1.6.5.9</ecNumber>
    </recommendedName>
</protein>
<dbReference type="GO" id="GO:0050136">
    <property type="term" value="F:NADH dehydrogenase (quinone) (non-electrogenic) activity"/>
    <property type="evidence" value="ECO:0007669"/>
    <property type="project" value="UniProtKB-EC"/>
</dbReference>
<keyword evidence="9" id="KW-0472">Membrane</keyword>
<keyword evidence="7" id="KW-0520">NAD</keyword>
<dbReference type="InterPro" id="IPR023753">
    <property type="entry name" value="FAD/NAD-binding_dom"/>
</dbReference>
<gene>
    <name evidence="12" type="ORF">Pla108_00840</name>
</gene>
<keyword evidence="6 12" id="KW-0560">Oxidoreductase</keyword>
<evidence type="ECO:0000259" key="11">
    <source>
        <dbReference type="Pfam" id="PF22366"/>
    </source>
</evidence>
<dbReference type="PANTHER" id="PTHR43706:SF47">
    <property type="entry name" value="EXTERNAL NADH-UBIQUINONE OXIDOREDUCTASE 1, MITOCHONDRIAL-RELATED"/>
    <property type="match status" value="1"/>
</dbReference>
<keyword evidence="4" id="KW-0274">FAD</keyword>
<dbReference type="RefSeq" id="WP_231934222.1">
    <property type="nucleotide sequence ID" value="NZ_SJPR01000001.1"/>
</dbReference>
<dbReference type="Pfam" id="PF07992">
    <property type="entry name" value="Pyr_redox_2"/>
    <property type="match status" value="1"/>
</dbReference>